<reference evidence="1" key="1">
    <citation type="submission" date="2020-08" db="EMBL/GenBank/DDBJ databases">
        <title>Multicomponent nature underlies the extraordinary mechanical properties of spider dragline silk.</title>
        <authorList>
            <person name="Kono N."/>
            <person name="Nakamura H."/>
            <person name="Mori M."/>
            <person name="Yoshida Y."/>
            <person name="Ohtoshi R."/>
            <person name="Malay A.D."/>
            <person name="Moran D.A.P."/>
            <person name="Tomita M."/>
            <person name="Numata K."/>
            <person name="Arakawa K."/>
        </authorList>
    </citation>
    <scope>NUCLEOTIDE SEQUENCE</scope>
</reference>
<accession>A0A8X6SAV1</accession>
<keyword evidence="2" id="KW-1185">Reference proteome</keyword>
<evidence type="ECO:0000313" key="2">
    <source>
        <dbReference type="Proteomes" id="UP000887159"/>
    </source>
</evidence>
<sequence length="90" mass="9930">MARNRDKDDKICAKLYTLVNVDDCLEWNPSLPRKQSACHHGQWCNEVGVIDLVGLSFSPVSSDVRSTTQLLGFVQHLADFSEGQSAIPIG</sequence>
<evidence type="ECO:0000313" key="1">
    <source>
        <dbReference type="EMBL" id="GFY07845.1"/>
    </source>
</evidence>
<name>A0A8X6SAV1_TRICX</name>
<protein>
    <submittedName>
        <fullName evidence="1">Uncharacterized protein</fullName>
    </submittedName>
</protein>
<dbReference type="EMBL" id="BMAU01021278">
    <property type="protein sequence ID" value="GFY07845.1"/>
    <property type="molecule type" value="Genomic_DNA"/>
</dbReference>
<dbReference type="Proteomes" id="UP000887159">
    <property type="component" value="Unassembled WGS sequence"/>
</dbReference>
<comment type="caution">
    <text evidence="1">The sequence shown here is derived from an EMBL/GenBank/DDBJ whole genome shotgun (WGS) entry which is preliminary data.</text>
</comment>
<dbReference type="AlphaFoldDB" id="A0A8X6SAV1"/>
<proteinExistence type="predicted"/>
<gene>
    <name evidence="1" type="ORF">TNCV_4287811</name>
</gene>
<organism evidence="1 2">
    <name type="scientific">Trichonephila clavipes</name>
    <name type="common">Golden silk orbweaver</name>
    <name type="synonym">Nephila clavipes</name>
    <dbReference type="NCBI Taxonomy" id="2585209"/>
    <lineage>
        <taxon>Eukaryota</taxon>
        <taxon>Metazoa</taxon>
        <taxon>Ecdysozoa</taxon>
        <taxon>Arthropoda</taxon>
        <taxon>Chelicerata</taxon>
        <taxon>Arachnida</taxon>
        <taxon>Araneae</taxon>
        <taxon>Araneomorphae</taxon>
        <taxon>Entelegynae</taxon>
        <taxon>Araneoidea</taxon>
        <taxon>Nephilidae</taxon>
        <taxon>Trichonephila</taxon>
    </lineage>
</organism>